<dbReference type="PANTHER" id="PTHR30349">
    <property type="entry name" value="PHAGE INTEGRASE-RELATED"/>
    <property type="match status" value="1"/>
</dbReference>
<organism evidence="6 7">
    <name type="scientific">Planomonospora venezuelensis</name>
    <dbReference type="NCBI Taxonomy" id="1999"/>
    <lineage>
        <taxon>Bacteria</taxon>
        <taxon>Bacillati</taxon>
        <taxon>Actinomycetota</taxon>
        <taxon>Actinomycetes</taxon>
        <taxon>Streptosporangiales</taxon>
        <taxon>Streptosporangiaceae</taxon>
        <taxon>Planomonospora</taxon>
    </lineage>
</organism>
<dbReference type="EMBL" id="JACHJJ010000004">
    <property type="protein sequence ID" value="MBB5962547.1"/>
    <property type="molecule type" value="Genomic_DNA"/>
</dbReference>
<dbReference type="PROSITE" id="PS51898">
    <property type="entry name" value="TYR_RECOMBINASE"/>
    <property type="match status" value="1"/>
</dbReference>
<dbReference type="RefSeq" id="WP_184940056.1">
    <property type="nucleotide sequence ID" value="NZ_BAAAWZ010000001.1"/>
</dbReference>
<dbReference type="Proteomes" id="UP000562352">
    <property type="component" value="Unassembled WGS sequence"/>
</dbReference>
<feature type="domain" description="Core-binding (CB)" evidence="5">
    <location>
        <begin position="85"/>
        <end position="172"/>
    </location>
</feature>
<evidence type="ECO:0000313" key="7">
    <source>
        <dbReference type="Proteomes" id="UP000562352"/>
    </source>
</evidence>
<evidence type="ECO:0000313" key="6">
    <source>
        <dbReference type="EMBL" id="MBB5962547.1"/>
    </source>
</evidence>
<dbReference type="PANTHER" id="PTHR30349:SF91">
    <property type="entry name" value="INTA PROTEIN"/>
    <property type="match status" value="1"/>
</dbReference>
<evidence type="ECO:0000259" key="5">
    <source>
        <dbReference type="PROSITE" id="PS51900"/>
    </source>
</evidence>
<reference evidence="6 7" key="1">
    <citation type="submission" date="2020-08" db="EMBL/GenBank/DDBJ databases">
        <title>Genomic Encyclopedia of Type Strains, Phase III (KMG-III): the genomes of soil and plant-associated and newly described type strains.</title>
        <authorList>
            <person name="Whitman W."/>
        </authorList>
    </citation>
    <scope>NUCLEOTIDE SEQUENCE [LARGE SCALE GENOMIC DNA]</scope>
    <source>
        <strain evidence="6 7">CECT 3303</strain>
    </source>
</reference>
<feature type="domain" description="Tyr recombinase" evidence="4">
    <location>
        <begin position="213"/>
        <end position="412"/>
    </location>
</feature>
<dbReference type="GO" id="GO:0003677">
    <property type="term" value="F:DNA binding"/>
    <property type="evidence" value="ECO:0007669"/>
    <property type="project" value="UniProtKB-UniRule"/>
</dbReference>
<dbReference type="InterPro" id="IPR013762">
    <property type="entry name" value="Integrase-like_cat_sf"/>
</dbReference>
<dbReference type="AlphaFoldDB" id="A0A841D2I9"/>
<accession>A0A841D2I9</accession>
<dbReference type="PROSITE" id="PS51900">
    <property type="entry name" value="CB"/>
    <property type="match status" value="1"/>
</dbReference>
<evidence type="ECO:0000259" key="4">
    <source>
        <dbReference type="PROSITE" id="PS51898"/>
    </source>
</evidence>
<dbReference type="InterPro" id="IPR011010">
    <property type="entry name" value="DNA_brk_join_enz"/>
</dbReference>
<dbReference type="InterPro" id="IPR044068">
    <property type="entry name" value="CB"/>
</dbReference>
<keyword evidence="7" id="KW-1185">Reference proteome</keyword>
<comment type="caution">
    <text evidence="6">The sequence shown here is derived from an EMBL/GenBank/DDBJ whole genome shotgun (WGS) entry which is preliminary data.</text>
</comment>
<protein>
    <submittedName>
        <fullName evidence="6">Integrase</fullName>
    </submittedName>
</protein>
<dbReference type="Pfam" id="PF00589">
    <property type="entry name" value="Phage_integrase"/>
    <property type="match status" value="1"/>
</dbReference>
<dbReference type="Gene3D" id="1.10.150.130">
    <property type="match status" value="1"/>
</dbReference>
<keyword evidence="1 3" id="KW-0238">DNA-binding</keyword>
<dbReference type="InterPro" id="IPR002104">
    <property type="entry name" value="Integrase_catalytic"/>
</dbReference>
<sequence length="429" mass="46936">MAKNHVKVSRRCGCVESRTGRQRGANCPRLLQDDDHGSWYFAVRIRGLDGERQRVRQGGHVDREEAEAAGRALIAADGDVMGAGCTVGQWLARWLTTKTAARPSTRQGYATHLRLHLIPHVGRIRLRALTVRDVSGMLAALGAHRSPAGHRLSPATVVRIHATLRAALNAAVRAGLIPTNPATGAELHRPRRPHPVVWTAGRTARWRQEGERPAVAVWTKRQLAIFLTGVAQDHLYAAWWLAALRGLRRGEVAGLRWTDVELEAAELTVAQQRVHAEGRVVVCPPKSAASCRVVALDKETVRVLTCHRERQEQQGEAAGPRWKESGYVFTTTEGAPLRPDYLTGRFRRLVTASGLPPIRLHDLRHGAATLVLAAHTDLKVVQAMLGHASIVLTADTYVSVLPVIAHEAAQETARLVLTAAAALGRDRRV</sequence>
<dbReference type="GO" id="GO:0006310">
    <property type="term" value="P:DNA recombination"/>
    <property type="evidence" value="ECO:0007669"/>
    <property type="project" value="UniProtKB-KW"/>
</dbReference>
<dbReference type="GO" id="GO:0015074">
    <property type="term" value="P:DNA integration"/>
    <property type="evidence" value="ECO:0007669"/>
    <property type="project" value="UniProtKB-KW"/>
</dbReference>
<name>A0A841D2I9_PLAVE</name>
<proteinExistence type="predicted"/>
<dbReference type="SUPFAM" id="SSF56349">
    <property type="entry name" value="DNA breaking-rejoining enzymes"/>
    <property type="match status" value="1"/>
</dbReference>
<gene>
    <name evidence="6" type="ORF">FHS22_001808</name>
</gene>
<dbReference type="Gene3D" id="1.10.443.10">
    <property type="entry name" value="Intergrase catalytic core"/>
    <property type="match status" value="1"/>
</dbReference>
<dbReference type="InterPro" id="IPR010998">
    <property type="entry name" value="Integrase_recombinase_N"/>
</dbReference>
<dbReference type="InterPro" id="IPR050090">
    <property type="entry name" value="Tyrosine_recombinase_XerCD"/>
</dbReference>
<keyword evidence="2" id="KW-0233">DNA recombination</keyword>
<evidence type="ECO:0000256" key="1">
    <source>
        <dbReference type="ARBA" id="ARBA00023125"/>
    </source>
</evidence>
<dbReference type="CDD" id="cd01189">
    <property type="entry name" value="INT_ICEBs1_C_like"/>
    <property type="match status" value="1"/>
</dbReference>
<evidence type="ECO:0000256" key="2">
    <source>
        <dbReference type="ARBA" id="ARBA00023172"/>
    </source>
</evidence>
<evidence type="ECO:0000256" key="3">
    <source>
        <dbReference type="PROSITE-ProRule" id="PRU01248"/>
    </source>
</evidence>